<comment type="similarity">
    <text evidence="1 6">Belongs to the NusB family.</text>
</comment>
<keyword evidence="4 6" id="KW-0805">Transcription regulation</keyword>
<dbReference type="GO" id="GO:0031564">
    <property type="term" value="P:transcription antitermination"/>
    <property type="evidence" value="ECO:0007669"/>
    <property type="project" value="UniProtKB-KW"/>
</dbReference>
<dbReference type="InterPro" id="IPR035926">
    <property type="entry name" value="NusB-like_sf"/>
</dbReference>
<evidence type="ECO:0000313" key="8">
    <source>
        <dbReference type="EMBL" id="HIW02874.1"/>
    </source>
</evidence>
<proteinExistence type="inferred from homology"/>
<dbReference type="Pfam" id="PF01029">
    <property type="entry name" value="NusB"/>
    <property type="match status" value="1"/>
</dbReference>
<dbReference type="SUPFAM" id="SSF48013">
    <property type="entry name" value="NusB-like"/>
    <property type="match status" value="1"/>
</dbReference>
<dbReference type="AlphaFoldDB" id="A0A9D1Q092"/>
<keyword evidence="2 6" id="KW-0889">Transcription antitermination</keyword>
<dbReference type="InterPro" id="IPR006027">
    <property type="entry name" value="NusB_RsmB_TIM44"/>
</dbReference>
<dbReference type="PANTHER" id="PTHR11078:SF3">
    <property type="entry name" value="ANTITERMINATION NUSB DOMAIN-CONTAINING PROTEIN"/>
    <property type="match status" value="1"/>
</dbReference>
<name>A0A9D1Q092_9FIRM</name>
<protein>
    <recommendedName>
        <fullName evidence="6">Transcription antitermination protein NusB</fullName>
    </recommendedName>
    <alternativeName>
        <fullName evidence="6">Antitermination factor NusB</fullName>
    </alternativeName>
</protein>
<dbReference type="InterPro" id="IPR011605">
    <property type="entry name" value="NusB_fam"/>
</dbReference>
<dbReference type="NCBIfam" id="TIGR01951">
    <property type="entry name" value="nusB"/>
    <property type="match status" value="1"/>
</dbReference>
<dbReference type="GO" id="GO:0003723">
    <property type="term" value="F:RNA binding"/>
    <property type="evidence" value="ECO:0007669"/>
    <property type="project" value="UniProtKB-UniRule"/>
</dbReference>
<evidence type="ECO:0000256" key="5">
    <source>
        <dbReference type="ARBA" id="ARBA00023163"/>
    </source>
</evidence>
<dbReference type="PANTHER" id="PTHR11078">
    <property type="entry name" value="N UTILIZATION SUBSTANCE PROTEIN B-RELATED"/>
    <property type="match status" value="1"/>
</dbReference>
<sequence>MSRAAARESLFKLVYEYAVRGERDDFTLSLLSNGMSEDDSEYLVSSYDGVLAHKDEIMRVIAAHSRDFALDRIYKVDLAILAVAVYEILYRDDIPYSVSANEATELAGKYSTDKSYSFVNGLLASVIKEKKNG</sequence>
<organism evidence="8 9">
    <name type="scientific">Candidatus Protoclostridium stercorigallinarum</name>
    <dbReference type="NCBI Taxonomy" id="2838741"/>
    <lineage>
        <taxon>Bacteria</taxon>
        <taxon>Bacillati</taxon>
        <taxon>Bacillota</taxon>
        <taxon>Clostridia</taxon>
        <taxon>Candidatus Protoclostridium</taxon>
    </lineage>
</organism>
<feature type="domain" description="NusB/RsmB/TIM44" evidence="7">
    <location>
        <begin position="5"/>
        <end position="128"/>
    </location>
</feature>
<dbReference type="EMBL" id="DXHS01000096">
    <property type="protein sequence ID" value="HIW02874.1"/>
    <property type="molecule type" value="Genomic_DNA"/>
</dbReference>
<evidence type="ECO:0000256" key="1">
    <source>
        <dbReference type="ARBA" id="ARBA00005952"/>
    </source>
</evidence>
<evidence type="ECO:0000256" key="2">
    <source>
        <dbReference type="ARBA" id="ARBA00022814"/>
    </source>
</evidence>
<comment type="function">
    <text evidence="6">Involved in transcription antitermination. Required for transcription of ribosomal RNA (rRNA) genes. Binds specifically to the boxA antiterminator sequence of the ribosomal RNA (rrn) operons.</text>
</comment>
<dbReference type="Proteomes" id="UP000823990">
    <property type="component" value="Unassembled WGS sequence"/>
</dbReference>
<evidence type="ECO:0000259" key="7">
    <source>
        <dbReference type="Pfam" id="PF01029"/>
    </source>
</evidence>
<dbReference type="GO" id="GO:0006353">
    <property type="term" value="P:DNA-templated transcription termination"/>
    <property type="evidence" value="ECO:0007669"/>
    <property type="project" value="UniProtKB-UniRule"/>
</dbReference>
<comment type="caution">
    <text evidence="8">The sequence shown here is derived from an EMBL/GenBank/DDBJ whole genome shotgun (WGS) entry which is preliminary data.</text>
</comment>
<dbReference type="GO" id="GO:0005829">
    <property type="term" value="C:cytosol"/>
    <property type="evidence" value="ECO:0007669"/>
    <property type="project" value="TreeGrafter"/>
</dbReference>
<reference evidence="8" key="1">
    <citation type="journal article" date="2021" name="PeerJ">
        <title>Extensive microbial diversity within the chicken gut microbiome revealed by metagenomics and culture.</title>
        <authorList>
            <person name="Gilroy R."/>
            <person name="Ravi A."/>
            <person name="Getino M."/>
            <person name="Pursley I."/>
            <person name="Horton D.L."/>
            <person name="Alikhan N.F."/>
            <person name="Baker D."/>
            <person name="Gharbi K."/>
            <person name="Hall N."/>
            <person name="Watson M."/>
            <person name="Adriaenssens E.M."/>
            <person name="Foster-Nyarko E."/>
            <person name="Jarju S."/>
            <person name="Secka A."/>
            <person name="Antonio M."/>
            <person name="Oren A."/>
            <person name="Chaudhuri R.R."/>
            <person name="La Ragione R."/>
            <person name="Hildebrand F."/>
            <person name="Pallen M.J."/>
        </authorList>
    </citation>
    <scope>NUCLEOTIDE SEQUENCE</scope>
    <source>
        <strain evidence="8">12435</strain>
    </source>
</reference>
<evidence type="ECO:0000256" key="6">
    <source>
        <dbReference type="HAMAP-Rule" id="MF_00073"/>
    </source>
</evidence>
<evidence type="ECO:0000256" key="3">
    <source>
        <dbReference type="ARBA" id="ARBA00022884"/>
    </source>
</evidence>
<keyword evidence="5 6" id="KW-0804">Transcription</keyword>
<gene>
    <name evidence="6 8" type="primary">nusB</name>
    <name evidence="8" type="ORF">H9892_06000</name>
</gene>
<dbReference type="HAMAP" id="MF_00073">
    <property type="entry name" value="NusB"/>
    <property type="match status" value="1"/>
</dbReference>
<keyword evidence="3 6" id="KW-0694">RNA-binding</keyword>
<evidence type="ECO:0000256" key="4">
    <source>
        <dbReference type="ARBA" id="ARBA00023015"/>
    </source>
</evidence>
<reference evidence="8" key="2">
    <citation type="submission" date="2021-04" db="EMBL/GenBank/DDBJ databases">
        <authorList>
            <person name="Gilroy R."/>
        </authorList>
    </citation>
    <scope>NUCLEOTIDE SEQUENCE</scope>
    <source>
        <strain evidence="8">12435</strain>
    </source>
</reference>
<evidence type="ECO:0000313" key="9">
    <source>
        <dbReference type="Proteomes" id="UP000823990"/>
    </source>
</evidence>
<dbReference type="Gene3D" id="1.10.940.10">
    <property type="entry name" value="NusB-like"/>
    <property type="match status" value="1"/>
</dbReference>
<accession>A0A9D1Q092</accession>